<evidence type="ECO:0000313" key="3">
    <source>
        <dbReference type="EMBL" id="PIE33706.1"/>
    </source>
</evidence>
<dbReference type="EMBL" id="PDSK01000095">
    <property type="protein sequence ID" value="PIE33706.1"/>
    <property type="molecule type" value="Genomic_DNA"/>
</dbReference>
<organism evidence="3 4">
    <name type="scientific">candidate division KSB3 bacterium</name>
    <dbReference type="NCBI Taxonomy" id="2044937"/>
    <lineage>
        <taxon>Bacteria</taxon>
        <taxon>candidate division KSB3</taxon>
    </lineage>
</organism>
<evidence type="ECO:0000313" key="4">
    <source>
        <dbReference type="Proteomes" id="UP000230821"/>
    </source>
</evidence>
<evidence type="ECO:0000256" key="1">
    <source>
        <dbReference type="ARBA" id="ARBA00022729"/>
    </source>
</evidence>
<dbReference type="InterPro" id="IPR026045">
    <property type="entry name" value="Ferric-bd"/>
</dbReference>
<dbReference type="Pfam" id="PF13416">
    <property type="entry name" value="SBP_bac_8"/>
    <property type="match status" value="1"/>
</dbReference>
<accession>A0A2G6KDE4</accession>
<comment type="caution">
    <text evidence="3">The sequence shown here is derived from an EMBL/GenBank/DDBJ whole genome shotgun (WGS) entry which is preliminary data.</text>
</comment>
<dbReference type="Proteomes" id="UP000230821">
    <property type="component" value="Unassembled WGS sequence"/>
</dbReference>
<dbReference type="AlphaFoldDB" id="A0A2G6KDE4"/>
<dbReference type="Gene3D" id="3.40.190.10">
    <property type="entry name" value="Periplasmic binding protein-like II"/>
    <property type="match status" value="2"/>
</dbReference>
<dbReference type="InterPro" id="IPR006059">
    <property type="entry name" value="SBP"/>
</dbReference>
<feature type="chain" id="PRO_5013552776" evidence="2">
    <location>
        <begin position="25"/>
        <end position="328"/>
    </location>
</feature>
<name>A0A2G6KDE4_9BACT</name>
<gene>
    <name evidence="3" type="ORF">CSA56_10280</name>
</gene>
<evidence type="ECO:0000256" key="2">
    <source>
        <dbReference type="SAM" id="SignalP"/>
    </source>
</evidence>
<reference evidence="3 4" key="1">
    <citation type="submission" date="2017-10" db="EMBL/GenBank/DDBJ databases">
        <title>Novel microbial diversity and functional potential in the marine mammal oral microbiome.</title>
        <authorList>
            <person name="Dudek N.K."/>
            <person name="Sun C.L."/>
            <person name="Burstein D."/>
            <person name="Kantor R.S."/>
            <person name="Aliaga Goltsman D.S."/>
            <person name="Bik E.M."/>
            <person name="Thomas B.C."/>
            <person name="Banfield J.F."/>
            <person name="Relman D.A."/>
        </authorList>
    </citation>
    <scope>NUCLEOTIDE SEQUENCE [LARGE SCALE GENOMIC DNA]</scope>
    <source>
        <strain evidence="3">DOLJORAL78_47_16</strain>
    </source>
</reference>
<dbReference type="SUPFAM" id="SSF53850">
    <property type="entry name" value="Periplasmic binding protein-like II"/>
    <property type="match status" value="1"/>
</dbReference>
<feature type="signal peptide" evidence="2">
    <location>
        <begin position="1"/>
        <end position="24"/>
    </location>
</feature>
<dbReference type="PIRSF" id="PIRSF002825">
    <property type="entry name" value="CfbpA"/>
    <property type="match status" value="1"/>
</dbReference>
<sequence>MKGKTCVAALVVSLCVLVPFAVMAEEKVVLYSAHTQEIIDALVPRFEEATGIKAEVVKLGSSDVVARVKAEKENPQCDVIWSIGGEQLEANSALLESYTPKDWDKIDDVFKVGTNWMPYTGIIMVFVVNTDMLKEDEMPKKWTDLSDAKFTELISSARADKSGSSYMQLATVLNIYKDKGWDVYKSILANFVLSGSSSAVPRFVNDGEAAIGITLEDNAFRFVEGGGPVKIVYPEDGTTAAPDGIALVKGAPHPDAAKKFIDWVLSKETQDFLVETMGRRPVRSDSEISPALPPMSEITIVPYDFAWSAGNKKEFVAKWTELVQELGL</sequence>
<keyword evidence="1 2" id="KW-0732">Signal</keyword>
<dbReference type="PANTHER" id="PTHR30006">
    <property type="entry name" value="THIAMINE-BINDING PERIPLASMIC PROTEIN-RELATED"/>
    <property type="match status" value="1"/>
</dbReference>
<proteinExistence type="predicted"/>
<protein>
    <submittedName>
        <fullName evidence="3">ABC transporter substrate-binding protein</fullName>
    </submittedName>
</protein>